<dbReference type="Gene3D" id="2.60.120.260">
    <property type="entry name" value="Galactose-binding domain-like"/>
    <property type="match status" value="2"/>
</dbReference>
<gene>
    <name evidence="3" type="ORF">PVAND_006731</name>
</gene>
<name>A0A9J6C5R7_POLVA</name>
<dbReference type="PANTHER" id="PTHR15526">
    <property type="entry name" value="MUSKELIN"/>
    <property type="match status" value="1"/>
</dbReference>
<dbReference type="GO" id="GO:0005737">
    <property type="term" value="C:cytoplasm"/>
    <property type="evidence" value="ECO:0007669"/>
    <property type="project" value="TreeGrafter"/>
</dbReference>
<keyword evidence="1" id="KW-0677">Repeat</keyword>
<dbReference type="Pfam" id="PF06588">
    <property type="entry name" value="Muskelin_N"/>
    <property type="match status" value="1"/>
</dbReference>
<proteinExistence type="predicted"/>
<dbReference type="OrthoDB" id="10052615at2759"/>
<evidence type="ECO:0000313" key="3">
    <source>
        <dbReference type="EMBL" id="KAG5676934.1"/>
    </source>
</evidence>
<organism evidence="3 4">
    <name type="scientific">Polypedilum vanderplanki</name>
    <name type="common">Sleeping chironomid midge</name>
    <dbReference type="NCBI Taxonomy" id="319348"/>
    <lineage>
        <taxon>Eukaryota</taxon>
        <taxon>Metazoa</taxon>
        <taxon>Ecdysozoa</taxon>
        <taxon>Arthropoda</taxon>
        <taxon>Hexapoda</taxon>
        <taxon>Insecta</taxon>
        <taxon>Pterygota</taxon>
        <taxon>Neoptera</taxon>
        <taxon>Endopterygota</taxon>
        <taxon>Diptera</taxon>
        <taxon>Nematocera</taxon>
        <taxon>Chironomoidea</taxon>
        <taxon>Chironomidae</taxon>
        <taxon>Chironominae</taxon>
        <taxon>Polypedilum</taxon>
        <taxon>Polypedilum</taxon>
    </lineage>
</organism>
<dbReference type="InterPro" id="IPR006594">
    <property type="entry name" value="LisH"/>
</dbReference>
<dbReference type="Proteomes" id="UP001107558">
    <property type="component" value="Chromosome 2"/>
</dbReference>
<protein>
    <recommendedName>
        <fullName evidence="2">Muskelin N-terminal domain-containing protein</fullName>
    </recommendedName>
</protein>
<dbReference type="PROSITE" id="PS50896">
    <property type="entry name" value="LISH"/>
    <property type="match status" value="1"/>
</dbReference>
<evidence type="ECO:0000313" key="4">
    <source>
        <dbReference type="Proteomes" id="UP001107558"/>
    </source>
</evidence>
<accession>A0A9J6C5R7</accession>
<dbReference type="AlphaFoldDB" id="A0A9J6C5R7"/>
<dbReference type="InterPro" id="IPR052456">
    <property type="entry name" value="CTLH_complex_component"/>
</dbReference>
<dbReference type="EMBL" id="JADBJN010000002">
    <property type="protein sequence ID" value="KAG5676934.1"/>
    <property type="molecule type" value="Genomic_DNA"/>
</dbReference>
<evidence type="ECO:0000259" key="2">
    <source>
        <dbReference type="Pfam" id="PF06588"/>
    </source>
</evidence>
<feature type="domain" description="Muskelin N-terminal" evidence="2">
    <location>
        <begin position="45"/>
        <end position="153"/>
    </location>
</feature>
<comment type="caution">
    <text evidence="3">The sequence shown here is derived from an EMBL/GenBank/DDBJ whole genome shotgun (WGS) entry which is preliminary data.</text>
</comment>
<evidence type="ECO:0000256" key="1">
    <source>
        <dbReference type="ARBA" id="ARBA00022737"/>
    </source>
</evidence>
<dbReference type="PANTHER" id="PTHR15526:SF5">
    <property type="entry name" value="MUSKELIN"/>
    <property type="match status" value="1"/>
</dbReference>
<reference evidence="3" key="1">
    <citation type="submission" date="2021-03" db="EMBL/GenBank/DDBJ databases">
        <title>Chromosome level genome of the anhydrobiotic midge Polypedilum vanderplanki.</title>
        <authorList>
            <person name="Yoshida Y."/>
            <person name="Kikawada T."/>
            <person name="Gusev O."/>
        </authorList>
    </citation>
    <scope>NUCLEOTIDE SEQUENCE</scope>
    <source>
        <strain evidence="3">NIAS01</strain>
        <tissue evidence="3">Whole body or cell culture</tissue>
    </source>
</reference>
<dbReference type="InterPro" id="IPR010565">
    <property type="entry name" value="Muskelin_N"/>
</dbReference>
<dbReference type="SMART" id="SM00667">
    <property type="entry name" value="LisH"/>
    <property type="match status" value="1"/>
</dbReference>
<keyword evidence="4" id="KW-1185">Reference proteome</keyword>
<sequence>MEIERITKLPYEIHSFSSFSSSYLPENIRDNCPTNQISRWSSDTNGLKNDNVPETFDLKHKMYIEDEGVERDIPILYVQIVPLLSFGPSFNFSIWYVELQGIDSEVYVIDMMKNFNDQREKLAIRLILKHLRDKGFMRAFKALEIEAKISLEDNQITELFHSLVEMGDFIKLKKLWKILLKTENILMNTFQAKNTQPNIMKLKRITKKTIKTMQSN</sequence>